<dbReference type="Proteomes" id="UP000095286">
    <property type="component" value="Unplaced"/>
</dbReference>
<evidence type="ECO:0000313" key="1">
    <source>
        <dbReference type="Proteomes" id="UP000095286"/>
    </source>
</evidence>
<sequence length="498" mass="56703">MEDSNFSNLSETDNASLLITDSPLVEDSQDSFSLPALLNEEEKGIEPDEETNNSAESSQKPKTSRILNQDVTHVPIEPSQIIEYEWPFKSGSKYFIQEQIAELLEVTSFKRKYPNLSRRPVETAERNYLFDVLHIHNTLPTHLQHNLTAIRSAEVFHLMSSEYPEIWTAYQRAASEKTKQAYADQQKELLVLKGDSKNLEKARQKLMNSCQDFNKAIQNSRRNERKRTIDLQTGVIQMPRGFFRDPKKCINKVGQYPVALIPGQYTDGYAVWSDGDLKKLPLGTAVDTDYIFPVARCGSPTDNLDIKREDLDAYILKREKEEQIQIEKELGAQVNGKAGPCGDAISTCTMCQKKGYQTSMIQCTTCHDFYHIKCLGMPSKMINMVRNYEWSCMDCRNCTLCNKPDNEEKMLFCDLCDRGYHTFCVGFENTPEGSWYCGKFCVTDNKCQKCKADLVNKPLPKGRGRRPLNPPPIIDTAITGLCQECHVGVMTKKEGRDD</sequence>
<dbReference type="WBParaSite" id="RSKR_0000970400.1">
    <property type="protein sequence ID" value="RSKR_0000970400.1"/>
    <property type="gene ID" value="RSKR_0000970400"/>
</dbReference>
<protein>
    <submittedName>
        <fullName evidence="2">PHD finger protein 10</fullName>
    </submittedName>
</protein>
<reference evidence="2" key="1">
    <citation type="submission" date="2016-11" db="UniProtKB">
        <authorList>
            <consortium name="WormBaseParasite"/>
        </authorList>
    </citation>
    <scope>IDENTIFICATION</scope>
    <source>
        <strain evidence="2">KR3021</strain>
    </source>
</reference>
<name>A0AC35UC32_9BILA</name>
<organism evidence="1 2">
    <name type="scientific">Rhabditophanes sp. KR3021</name>
    <dbReference type="NCBI Taxonomy" id="114890"/>
    <lineage>
        <taxon>Eukaryota</taxon>
        <taxon>Metazoa</taxon>
        <taxon>Ecdysozoa</taxon>
        <taxon>Nematoda</taxon>
        <taxon>Chromadorea</taxon>
        <taxon>Rhabditida</taxon>
        <taxon>Tylenchina</taxon>
        <taxon>Panagrolaimomorpha</taxon>
        <taxon>Strongyloidoidea</taxon>
        <taxon>Alloionematidae</taxon>
        <taxon>Rhabditophanes</taxon>
    </lineage>
</organism>
<proteinExistence type="predicted"/>
<accession>A0AC35UC32</accession>
<evidence type="ECO:0000313" key="2">
    <source>
        <dbReference type="WBParaSite" id="RSKR_0000970400.1"/>
    </source>
</evidence>